<feature type="compositionally biased region" description="Polar residues" evidence="1">
    <location>
        <begin position="95"/>
        <end position="110"/>
    </location>
</feature>
<name>A0ABM0ZXH7_APLCA</name>
<dbReference type="GeneID" id="101847030"/>
<evidence type="ECO:0000256" key="1">
    <source>
        <dbReference type="SAM" id="MobiDB-lite"/>
    </source>
</evidence>
<accession>A0ABM0ZXH7</accession>
<dbReference type="RefSeq" id="XP_012936532.1">
    <property type="nucleotide sequence ID" value="XM_013081078.2"/>
</dbReference>
<feature type="transmembrane region" description="Helical" evidence="2">
    <location>
        <begin position="353"/>
        <end position="373"/>
    </location>
</feature>
<evidence type="ECO:0000256" key="2">
    <source>
        <dbReference type="SAM" id="Phobius"/>
    </source>
</evidence>
<dbReference type="Proteomes" id="UP000694888">
    <property type="component" value="Unplaced"/>
</dbReference>
<feature type="compositionally biased region" description="Low complexity" evidence="1">
    <location>
        <begin position="60"/>
        <end position="71"/>
    </location>
</feature>
<feature type="compositionally biased region" description="Polar residues" evidence="1">
    <location>
        <begin position="11"/>
        <end position="20"/>
    </location>
</feature>
<keyword evidence="3" id="KW-1185">Reference proteome</keyword>
<dbReference type="RefSeq" id="XP_012936533.1">
    <property type="nucleotide sequence ID" value="XM_013081079.2"/>
</dbReference>
<reference evidence="4 5" key="1">
    <citation type="submission" date="2025-05" db="UniProtKB">
        <authorList>
            <consortium name="RefSeq"/>
        </authorList>
    </citation>
    <scope>IDENTIFICATION</scope>
</reference>
<keyword evidence="2" id="KW-1133">Transmembrane helix</keyword>
<evidence type="ECO:0000313" key="3">
    <source>
        <dbReference type="Proteomes" id="UP000694888"/>
    </source>
</evidence>
<gene>
    <name evidence="4 5" type="primary">LOC101847030</name>
</gene>
<feature type="transmembrane region" description="Helical" evidence="2">
    <location>
        <begin position="393"/>
        <end position="417"/>
    </location>
</feature>
<feature type="compositionally biased region" description="Low complexity" evidence="1">
    <location>
        <begin position="189"/>
        <end position="204"/>
    </location>
</feature>
<keyword evidence="2" id="KW-0472">Membrane</keyword>
<evidence type="ECO:0000313" key="5">
    <source>
        <dbReference type="RefSeq" id="XP_012936533.1"/>
    </source>
</evidence>
<evidence type="ECO:0000313" key="4">
    <source>
        <dbReference type="RefSeq" id="XP_012936532.1"/>
    </source>
</evidence>
<sequence>MSAPRKPSDAKASQSRSTIDSPRHLQRSSRIQHSSESDPDTSPRHRIKESVRSEETTIASSSSMQVRSQESSSERVRIQSRSSREDSSVQSRTSTSVKVSETRSQFQRVTGTDKHSEELRVSFSLPDEVSMDADNSRDSSAAVSSEPRAVRQARVTSMDIAEDDDESKESFQASVASLGQTGKLRKKLSSFSSSFGSAVSSSSSQDHQSTEGVNKSSSAGGGSSEPQMKRSSPWGFSSRESRLSQGSEHSFDERERTSPSPSPGRSPNQNQASFGLYQRRRTRRRILRLQSLEEVAMGKVFHGSEETEAEQFMDVSEGGTIPEDTQEDAFVEVSYSYLYLCLFVVFERDFEFAFLSLILHMELSSFYSFWGFFCYPFGYSRDTRSYNYCSFGVPMLFVGAFIFCASLFVFVGIVFCLQSCVSS</sequence>
<protein>
    <submittedName>
        <fullName evidence="4 5">Uncharacterized protein LOC101847030</fullName>
    </submittedName>
</protein>
<feature type="compositionally biased region" description="Polar residues" evidence="1">
    <location>
        <begin position="205"/>
        <end position="230"/>
    </location>
</feature>
<feature type="compositionally biased region" description="Basic and acidic residues" evidence="1">
    <location>
        <begin position="111"/>
        <end position="120"/>
    </location>
</feature>
<feature type="compositionally biased region" description="Polar residues" evidence="1">
    <location>
        <begin position="170"/>
        <end position="180"/>
    </location>
</feature>
<keyword evidence="2" id="KW-0812">Transmembrane</keyword>
<feature type="region of interest" description="Disordered" evidence="1">
    <location>
        <begin position="1"/>
        <end position="275"/>
    </location>
</feature>
<organism evidence="3 4">
    <name type="scientific">Aplysia californica</name>
    <name type="common">California sea hare</name>
    <dbReference type="NCBI Taxonomy" id="6500"/>
    <lineage>
        <taxon>Eukaryota</taxon>
        <taxon>Metazoa</taxon>
        <taxon>Spiralia</taxon>
        <taxon>Lophotrochozoa</taxon>
        <taxon>Mollusca</taxon>
        <taxon>Gastropoda</taxon>
        <taxon>Heterobranchia</taxon>
        <taxon>Euthyneura</taxon>
        <taxon>Tectipleura</taxon>
        <taxon>Aplysiida</taxon>
        <taxon>Aplysioidea</taxon>
        <taxon>Aplysiidae</taxon>
        <taxon>Aplysia</taxon>
    </lineage>
</organism>
<proteinExistence type="predicted"/>
<feature type="compositionally biased region" description="Basic and acidic residues" evidence="1">
    <location>
        <begin position="72"/>
        <end position="87"/>
    </location>
</feature>